<dbReference type="InterPro" id="IPR006612">
    <property type="entry name" value="THAP_Znf"/>
</dbReference>
<keyword evidence="8 12" id="KW-0238">DNA-binding</keyword>
<keyword evidence="4 12" id="KW-0863">Zinc-finger</keyword>
<accession>A0A9D4PG88</accession>
<dbReference type="SUPFAM" id="SSF57716">
    <property type="entry name" value="Glucocorticoid receptor-like (DNA-binding domain)"/>
    <property type="match status" value="1"/>
</dbReference>
<dbReference type="InterPro" id="IPR026516">
    <property type="entry name" value="THAP1/10"/>
</dbReference>
<evidence type="ECO:0000256" key="8">
    <source>
        <dbReference type="ARBA" id="ARBA00023125"/>
    </source>
</evidence>
<protein>
    <recommendedName>
        <fullName evidence="13">THAP-type domain-containing protein</fullName>
    </recommendedName>
</protein>
<keyword evidence="10" id="KW-0539">Nucleus</keyword>
<comment type="subcellular location">
    <subcellularLocation>
        <location evidence="1">Nucleus</location>
        <location evidence="1">Nucleoplasm</location>
    </subcellularLocation>
</comment>
<dbReference type="SMART" id="SM00692">
    <property type="entry name" value="DM3"/>
    <property type="match status" value="1"/>
</dbReference>
<dbReference type="GO" id="GO:0005654">
    <property type="term" value="C:nucleoplasm"/>
    <property type="evidence" value="ECO:0007669"/>
    <property type="project" value="UniProtKB-SubCell"/>
</dbReference>
<dbReference type="PROSITE" id="PS50950">
    <property type="entry name" value="ZF_THAP"/>
    <property type="match status" value="1"/>
</dbReference>
<comment type="similarity">
    <text evidence="2">Belongs to the THAP1 family.</text>
</comment>
<dbReference type="SMART" id="SM00980">
    <property type="entry name" value="THAP"/>
    <property type="match status" value="1"/>
</dbReference>
<evidence type="ECO:0000256" key="11">
    <source>
        <dbReference type="ARBA" id="ARBA00023306"/>
    </source>
</evidence>
<dbReference type="Proteomes" id="UP000821837">
    <property type="component" value="Chromosome 8"/>
</dbReference>
<keyword evidence="15" id="KW-1185">Reference proteome</keyword>
<dbReference type="Pfam" id="PF05485">
    <property type="entry name" value="THAP"/>
    <property type="match status" value="1"/>
</dbReference>
<reference evidence="14" key="2">
    <citation type="submission" date="2021-09" db="EMBL/GenBank/DDBJ databases">
        <authorList>
            <person name="Jia N."/>
            <person name="Wang J."/>
            <person name="Shi W."/>
            <person name="Du L."/>
            <person name="Sun Y."/>
            <person name="Zhan W."/>
            <person name="Jiang J."/>
            <person name="Wang Q."/>
            <person name="Zhang B."/>
            <person name="Ji P."/>
            <person name="Sakyi L.B."/>
            <person name="Cui X."/>
            <person name="Yuan T."/>
            <person name="Jiang B."/>
            <person name="Yang W."/>
            <person name="Lam T.T.-Y."/>
            <person name="Chang Q."/>
            <person name="Ding S."/>
            <person name="Wang X."/>
            <person name="Zhu J."/>
            <person name="Ruan X."/>
            <person name="Zhao L."/>
            <person name="Wei J."/>
            <person name="Que T."/>
            <person name="Du C."/>
            <person name="Cheng J."/>
            <person name="Dai P."/>
            <person name="Han X."/>
            <person name="Huang E."/>
            <person name="Gao Y."/>
            <person name="Liu J."/>
            <person name="Shao H."/>
            <person name="Ye R."/>
            <person name="Li L."/>
            <person name="Wei W."/>
            <person name="Wang X."/>
            <person name="Wang C."/>
            <person name="Huo Q."/>
            <person name="Li W."/>
            <person name="Guo W."/>
            <person name="Chen H."/>
            <person name="Chen S."/>
            <person name="Zhou L."/>
            <person name="Zhou L."/>
            <person name="Ni X."/>
            <person name="Tian J."/>
            <person name="Zhou Y."/>
            <person name="Sheng Y."/>
            <person name="Liu T."/>
            <person name="Pan Y."/>
            <person name="Xia L."/>
            <person name="Li J."/>
            <person name="Zhao F."/>
            <person name="Cao W."/>
        </authorList>
    </citation>
    <scope>NUCLEOTIDE SEQUENCE</scope>
    <source>
        <strain evidence="14">Rsan-2018</strain>
        <tissue evidence="14">Larvae</tissue>
    </source>
</reference>
<evidence type="ECO:0000256" key="3">
    <source>
        <dbReference type="ARBA" id="ARBA00022723"/>
    </source>
</evidence>
<sequence>MTMTTERRRDKRDGVCYVQGCKSGYKSCKETRSLFRAPIEPERLAEWSRKIPRRDRPFDHACVVCERHFDERFIERTFRTKIKGEIVEIPRDRPLLTKDAVPTIFPEAPKYYTKKLPKKRKERNLCDQVRAKPPKRQEHSTVENACVPTSKEASEGLNCEPGSPQNEHVETTDDRLVFSRLRIPKGWSEITLVDYEGLRLYAQCEADVAEPYCSVVMLKSVRIEARQGGLDTAAAEVRLRGKIWCEQELTTREEAEELIDSIDKLLLCPGVGMQPLTRECPAYNGKFFSKDCTLFADEKLGRSCASCRYQRKLIQNQMGRRRKRGYEVIMTRASDMRWVVEVSPAGTTHKQVTEGVAVDSVEVFEEAGTE</sequence>
<keyword evidence="5" id="KW-0862">Zinc</keyword>
<dbReference type="GO" id="GO:0008270">
    <property type="term" value="F:zinc ion binding"/>
    <property type="evidence" value="ECO:0007669"/>
    <property type="project" value="UniProtKB-KW"/>
</dbReference>
<name>A0A9D4PG88_RHISA</name>
<dbReference type="GO" id="GO:0043565">
    <property type="term" value="F:sequence-specific DNA binding"/>
    <property type="evidence" value="ECO:0007669"/>
    <property type="project" value="InterPro"/>
</dbReference>
<dbReference type="PANTHER" id="PTHR46600:SF1">
    <property type="entry name" value="THAP DOMAIN-CONTAINING PROTEIN 1"/>
    <property type="match status" value="1"/>
</dbReference>
<gene>
    <name evidence="14" type="ORF">HPB52_021777</name>
</gene>
<keyword evidence="7" id="KW-0175">Coiled coil</keyword>
<comment type="caution">
    <text evidence="14">The sequence shown here is derived from an EMBL/GenBank/DDBJ whole genome shotgun (WGS) entry which is preliminary data.</text>
</comment>
<feature type="domain" description="THAP-type" evidence="13">
    <location>
        <begin position="12"/>
        <end position="105"/>
    </location>
</feature>
<dbReference type="VEuPathDB" id="VectorBase:RSAN_055450"/>
<keyword evidence="9" id="KW-0804">Transcription</keyword>
<evidence type="ECO:0000313" key="14">
    <source>
        <dbReference type="EMBL" id="KAH7940094.1"/>
    </source>
</evidence>
<evidence type="ECO:0000256" key="7">
    <source>
        <dbReference type="ARBA" id="ARBA00023054"/>
    </source>
</evidence>
<evidence type="ECO:0000256" key="10">
    <source>
        <dbReference type="ARBA" id="ARBA00023242"/>
    </source>
</evidence>
<evidence type="ECO:0000256" key="1">
    <source>
        <dbReference type="ARBA" id="ARBA00004642"/>
    </source>
</evidence>
<organism evidence="14 15">
    <name type="scientific">Rhipicephalus sanguineus</name>
    <name type="common">Brown dog tick</name>
    <name type="synonym">Ixodes sanguineus</name>
    <dbReference type="NCBI Taxonomy" id="34632"/>
    <lineage>
        <taxon>Eukaryota</taxon>
        <taxon>Metazoa</taxon>
        <taxon>Ecdysozoa</taxon>
        <taxon>Arthropoda</taxon>
        <taxon>Chelicerata</taxon>
        <taxon>Arachnida</taxon>
        <taxon>Acari</taxon>
        <taxon>Parasitiformes</taxon>
        <taxon>Ixodida</taxon>
        <taxon>Ixodoidea</taxon>
        <taxon>Ixodidae</taxon>
        <taxon>Rhipicephalinae</taxon>
        <taxon>Rhipicephalus</taxon>
        <taxon>Rhipicephalus</taxon>
    </lineage>
</organism>
<proteinExistence type="inferred from homology"/>
<evidence type="ECO:0000256" key="2">
    <source>
        <dbReference type="ARBA" id="ARBA00006177"/>
    </source>
</evidence>
<evidence type="ECO:0000259" key="13">
    <source>
        <dbReference type="PROSITE" id="PS50950"/>
    </source>
</evidence>
<evidence type="ECO:0000313" key="15">
    <source>
        <dbReference type="Proteomes" id="UP000821837"/>
    </source>
</evidence>
<evidence type="ECO:0000256" key="5">
    <source>
        <dbReference type="ARBA" id="ARBA00022833"/>
    </source>
</evidence>
<keyword evidence="3" id="KW-0479">Metal-binding</keyword>
<dbReference type="AlphaFoldDB" id="A0A9D4PG88"/>
<dbReference type="PANTHER" id="PTHR46600">
    <property type="entry name" value="THAP DOMAIN-CONTAINING"/>
    <property type="match status" value="1"/>
</dbReference>
<keyword evidence="6" id="KW-0805">Transcription regulation</keyword>
<reference evidence="14" key="1">
    <citation type="journal article" date="2020" name="Cell">
        <title>Large-Scale Comparative Analyses of Tick Genomes Elucidate Their Genetic Diversity and Vector Capacities.</title>
        <authorList>
            <consortium name="Tick Genome and Microbiome Consortium (TIGMIC)"/>
            <person name="Jia N."/>
            <person name="Wang J."/>
            <person name="Shi W."/>
            <person name="Du L."/>
            <person name="Sun Y."/>
            <person name="Zhan W."/>
            <person name="Jiang J.F."/>
            <person name="Wang Q."/>
            <person name="Zhang B."/>
            <person name="Ji P."/>
            <person name="Bell-Sakyi L."/>
            <person name="Cui X.M."/>
            <person name="Yuan T.T."/>
            <person name="Jiang B.G."/>
            <person name="Yang W.F."/>
            <person name="Lam T.T."/>
            <person name="Chang Q.C."/>
            <person name="Ding S.J."/>
            <person name="Wang X.J."/>
            <person name="Zhu J.G."/>
            <person name="Ruan X.D."/>
            <person name="Zhao L."/>
            <person name="Wei J.T."/>
            <person name="Ye R.Z."/>
            <person name="Que T.C."/>
            <person name="Du C.H."/>
            <person name="Zhou Y.H."/>
            <person name="Cheng J.X."/>
            <person name="Dai P.F."/>
            <person name="Guo W.B."/>
            <person name="Han X.H."/>
            <person name="Huang E.J."/>
            <person name="Li L.F."/>
            <person name="Wei W."/>
            <person name="Gao Y.C."/>
            <person name="Liu J.Z."/>
            <person name="Shao H.Z."/>
            <person name="Wang X."/>
            <person name="Wang C.C."/>
            <person name="Yang T.C."/>
            <person name="Huo Q.B."/>
            <person name="Li W."/>
            <person name="Chen H.Y."/>
            <person name="Chen S.E."/>
            <person name="Zhou L.G."/>
            <person name="Ni X.B."/>
            <person name="Tian J.H."/>
            <person name="Sheng Y."/>
            <person name="Liu T."/>
            <person name="Pan Y.S."/>
            <person name="Xia L.Y."/>
            <person name="Li J."/>
            <person name="Zhao F."/>
            <person name="Cao W.C."/>
        </authorList>
    </citation>
    <scope>NUCLEOTIDE SEQUENCE</scope>
    <source>
        <strain evidence="14">Rsan-2018</strain>
    </source>
</reference>
<evidence type="ECO:0000256" key="9">
    <source>
        <dbReference type="ARBA" id="ARBA00023163"/>
    </source>
</evidence>
<evidence type="ECO:0000256" key="12">
    <source>
        <dbReference type="PROSITE-ProRule" id="PRU00309"/>
    </source>
</evidence>
<evidence type="ECO:0000256" key="6">
    <source>
        <dbReference type="ARBA" id="ARBA00023015"/>
    </source>
</evidence>
<dbReference type="EMBL" id="JABSTV010001254">
    <property type="protein sequence ID" value="KAH7940094.1"/>
    <property type="molecule type" value="Genomic_DNA"/>
</dbReference>
<evidence type="ECO:0000256" key="4">
    <source>
        <dbReference type="ARBA" id="ARBA00022771"/>
    </source>
</evidence>
<keyword evidence="11" id="KW-0131">Cell cycle</keyword>